<name>A0ABD0YKM3_9HEMI</name>
<feature type="region of interest" description="Disordered" evidence="1">
    <location>
        <begin position="217"/>
        <end position="255"/>
    </location>
</feature>
<feature type="compositionally biased region" description="Polar residues" evidence="1">
    <location>
        <begin position="33"/>
        <end position="53"/>
    </location>
</feature>
<feature type="region of interest" description="Disordered" evidence="1">
    <location>
        <begin position="149"/>
        <end position="204"/>
    </location>
</feature>
<comment type="caution">
    <text evidence="2">The sequence shown here is derived from an EMBL/GenBank/DDBJ whole genome shotgun (WGS) entry which is preliminary data.</text>
</comment>
<evidence type="ECO:0000313" key="3">
    <source>
        <dbReference type="Proteomes" id="UP001558652"/>
    </source>
</evidence>
<accession>A0ABD0YKM3</accession>
<feature type="compositionally biased region" description="Low complexity" evidence="1">
    <location>
        <begin position="425"/>
        <end position="450"/>
    </location>
</feature>
<keyword evidence="3" id="KW-1185">Reference proteome</keyword>
<evidence type="ECO:0000313" key="2">
    <source>
        <dbReference type="EMBL" id="KAL1131825.1"/>
    </source>
</evidence>
<gene>
    <name evidence="2" type="ORF">AAG570_011437</name>
</gene>
<reference evidence="2 3" key="1">
    <citation type="submission" date="2024-07" db="EMBL/GenBank/DDBJ databases">
        <title>Chromosome-level genome assembly of the water stick insect Ranatra chinensis (Heteroptera: Nepidae).</title>
        <authorList>
            <person name="Liu X."/>
        </authorList>
    </citation>
    <scope>NUCLEOTIDE SEQUENCE [LARGE SCALE GENOMIC DNA]</scope>
    <source>
        <strain evidence="2">Cailab_2021Rc</strain>
        <tissue evidence="2">Muscle</tissue>
    </source>
</reference>
<feature type="region of interest" description="Disordered" evidence="1">
    <location>
        <begin position="271"/>
        <end position="314"/>
    </location>
</feature>
<feature type="compositionally biased region" description="Basic and acidic residues" evidence="1">
    <location>
        <begin position="281"/>
        <end position="290"/>
    </location>
</feature>
<feature type="compositionally biased region" description="Low complexity" evidence="1">
    <location>
        <begin position="376"/>
        <end position="387"/>
    </location>
</feature>
<dbReference type="EMBL" id="JBFDAA010000006">
    <property type="protein sequence ID" value="KAL1131825.1"/>
    <property type="molecule type" value="Genomic_DNA"/>
</dbReference>
<feature type="region of interest" description="Disordered" evidence="1">
    <location>
        <begin position="347"/>
        <end position="467"/>
    </location>
</feature>
<evidence type="ECO:0000256" key="1">
    <source>
        <dbReference type="SAM" id="MobiDB-lite"/>
    </source>
</evidence>
<sequence length="502" mass="55124">MGDEGGKKSVKKSALNFIKQSPFYRNVSGRLSFSESKNGSRAAQKAQNGNLSNGGLLPKLSFRRPKEGSPAAKKGDSHGFLSKFTSVKSEPESLAKDERKEEVFAKSQSAFVLSQNREFFEPTSEDDGLADAVERGVLEERFFKSQSAYCLPPQIKNESETSQRNLPEPPNERYLRSQSTGYLAPSTPAGPPASQSAYYLGDGRAGDEQVELHYLQHGRGDTAGWNDVDSRPPPFYGRPEPPRPAYSPNAQPQLPERYYLDDRDEFVANFSKPQSTYYLKNETEKRDETRGSPVRPNTLPTSLDSPCRRRQAPDIWIGPENIVLRTPSEEYQGPLWGARGYHHPQTVCTPGVAASPGQLSHNPRPREAAWGYGSLPPQRHQQPHSAPSPQPRVYNSLPPAGGPRPRSLDSSPLGGCLPQPRPGGPRSVGSSPLASSPSPSYGSRRLSLPSTPRAPANTPTKPSLFPPNQIRALNDKMALLIDILGTQERFAKVSNLHDDNIL</sequence>
<dbReference type="Proteomes" id="UP001558652">
    <property type="component" value="Unassembled WGS sequence"/>
</dbReference>
<feature type="compositionally biased region" description="Basic and acidic residues" evidence="1">
    <location>
        <begin position="89"/>
        <end position="101"/>
    </location>
</feature>
<organism evidence="2 3">
    <name type="scientific">Ranatra chinensis</name>
    <dbReference type="NCBI Taxonomy" id="642074"/>
    <lineage>
        <taxon>Eukaryota</taxon>
        <taxon>Metazoa</taxon>
        <taxon>Ecdysozoa</taxon>
        <taxon>Arthropoda</taxon>
        <taxon>Hexapoda</taxon>
        <taxon>Insecta</taxon>
        <taxon>Pterygota</taxon>
        <taxon>Neoptera</taxon>
        <taxon>Paraneoptera</taxon>
        <taxon>Hemiptera</taxon>
        <taxon>Heteroptera</taxon>
        <taxon>Panheteroptera</taxon>
        <taxon>Nepomorpha</taxon>
        <taxon>Nepidae</taxon>
        <taxon>Ranatrinae</taxon>
        <taxon>Ranatra</taxon>
    </lineage>
</organism>
<dbReference type="AlphaFoldDB" id="A0ABD0YKM3"/>
<feature type="region of interest" description="Disordered" evidence="1">
    <location>
        <begin position="33"/>
        <end position="101"/>
    </location>
</feature>
<proteinExistence type="predicted"/>
<protein>
    <submittedName>
        <fullName evidence="2">Uncharacterized protein</fullName>
    </submittedName>
</protein>